<dbReference type="Proteomes" id="UP001595530">
    <property type="component" value="Unassembled WGS sequence"/>
</dbReference>
<dbReference type="InterPro" id="IPR010752">
    <property type="entry name" value="DUF1329"/>
</dbReference>
<dbReference type="Gene3D" id="2.50.20.10">
    <property type="entry name" value="Lipoprotein localisation LolA/LolB/LppX"/>
    <property type="match status" value="1"/>
</dbReference>
<dbReference type="RefSeq" id="WP_390325071.1">
    <property type="nucleotide sequence ID" value="NZ_JBHRTP010000003.1"/>
</dbReference>
<proteinExistence type="predicted"/>
<comment type="caution">
    <text evidence="2">The sequence shown here is derived from an EMBL/GenBank/DDBJ whole genome shotgun (WGS) entry which is preliminary data.</text>
</comment>
<protein>
    <submittedName>
        <fullName evidence="2">DUF1329 domain-containing protein</fullName>
    </submittedName>
</protein>
<keyword evidence="1" id="KW-0732">Signal</keyword>
<evidence type="ECO:0000313" key="2">
    <source>
        <dbReference type="EMBL" id="MFC3106602.1"/>
    </source>
</evidence>
<feature type="signal peptide" evidence="1">
    <location>
        <begin position="1"/>
        <end position="25"/>
    </location>
</feature>
<dbReference type="Pfam" id="PF07044">
    <property type="entry name" value="DUF1329"/>
    <property type="match status" value="1"/>
</dbReference>
<evidence type="ECO:0000256" key="1">
    <source>
        <dbReference type="SAM" id="SignalP"/>
    </source>
</evidence>
<reference evidence="3" key="1">
    <citation type="journal article" date="2019" name="Int. J. Syst. Evol. Microbiol.">
        <title>The Global Catalogue of Microorganisms (GCM) 10K type strain sequencing project: providing services to taxonomists for standard genome sequencing and annotation.</title>
        <authorList>
            <consortium name="The Broad Institute Genomics Platform"/>
            <consortium name="The Broad Institute Genome Sequencing Center for Infectious Disease"/>
            <person name="Wu L."/>
            <person name="Ma J."/>
        </authorList>
    </citation>
    <scope>NUCLEOTIDE SEQUENCE [LARGE SCALE GENOMIC DNA]</scope>
    <source>
        <strain evidence="3">KCTC 42986</strain>
    </source>
</reference>
<sequence length="455" mass="51477">MKFKTVYVGCTSLLMVSLAGQEALAKVSAQEAEKLGKSLTCVGAEKSGNQDGSIPPWSGKWLGIPPGINFHPGDYHPDPYASEKPLFVITAKNMAQYVNRLTEGQKALLDKYPTTFQIPVYPSHRDFRYPDWMCVTAKQNALSAVLTDEGKGVDAVNGAIAFPLPENGLEMLRNALWPYRAWKELAIFDQAVVYPNGDTAWGRVSYKQFSPASDPKQRGKTDGIASCFNVQTLKPERNKGEIIVGHEFYNYAKSRQAWQYNPGTRRVRQMPEFGFDMPQGPGGFRTVDDDRLFNGSPERYNWKIVGKKEAYIPYNAYRLNDPKVKYSELLKRGHVNPAYMRYELHRVWVLEGALKEGYRHLYAKRVMYLDEDTWHPVISDNYDARGQLWRVGMVNYFYAYEMEAFQAGVAIYHDLVSGAYMADRLVNEQPKGVSLNTGVMGFDDCTADAARRTGL</sequence>
<feature type="chain" id="PRO_5046673206" evidence="1">
    <location>
        <begin position="26"/>
        <end position="455"/>
    </location>
</feature>
<organism evidence="2 3">
    <name type="scientific">Undibacterium arcticum</name>
    <dbReference type="NCBI Taxonomy" id="1762892"/>
    <lineage>
        <taxon>Bacteria</taxon>
        <taxon>Pseudomonadati</taxon>
        <taxon>Pseudomonadota</taxon>
        <taxon>Betaproteobacteria</taxon>
        <taxon>Burkholderiales</taxon>
        <taxon>Oxalobacteraceae</taxon>
        <taxon>Undibacterium</taxon>
    </lineage>
</organism>
<evidence type="ECO:0000313" key="3">
    <source>
        <dbReference type="Proteomes" id="UP001595530"/>
    </source>
</evidence>
<dbReference type="CDD" id="cd16329">
    <property type="entry name" value="LolA_like"/>
    <property type="match status" value="1"/>
</dbReference>
<name>A0ABV7EYG5_9BURK</name>
<accession>A0ABV7EYG5</accession>
<dbReference type="EMBL" id="JBHRTP010000003">
    <property type="protein sequence ID" value="MFC3106602.1"/>
    <property type="molecule type" value="Genomic_DNA"/>
</dbReference>
<keyword evidence="3" id="KW-1185">Reference proteome</keyword>
<gene>
    <name evidence="2" type="ORF">ACFOFO_01270</name>
</gene>